<sequence length="505" mass="56654">MTNSGTALGVLISLLGSFGHSFGLTLQRKAHIQRQQKYSLVNYNTQENSSVQNNNPPPLYKDTLWTLGFVIYLVSSSVCPVFVLIYLPVFVAAPLSAVNLVANTLCAGLVLDFTITWRDYRETIFVTTGAVWMAIFSNIKEKSRSLDDLLKLYKRPVFIVYFSIYELAVISLIIYELYLRSQYRLHREHLSVLRSQNGFIRDSSEESSIELDVEQRKSSIKNSESDLENPLFYIGTEPDKTHFNSANSPKYERLNNEVDLGEVESRLAQSLSRKNNKSNESYNGYISSSSKSVTNNAENSYLNSTISENTPLLENGGFPISPNYKESGQTKVILSSEFSEPHKQLGAKSLTKYDKKHEETRQLLKTIKKIENKSGLLSGFISGLICSQSILFTKSSIELVSLTLKGKNQFNNIYSWILLTALISAALGNLYYFNRGLRLTSTIVMIPLAFCSFTVSALTSSLIYYNQFNQLTPFKLSMAGVGLLLIFTGVALLASRQKIETPKLT</sequence>
<evidence type="ECO:0000313" key="8">
    <source>
        <dbReference type="Proteomes" id="UP000245591"/>
    </source>
</evidence>
<evidence type="ECO:0000256" key="2">
    <source>
        <dbReference type="ARBA" id="ARBA00022692"/>
    </source>
</evidence>
<evidence type="ECO:0000256" key="1">
    <source>
        <dbReference type="ARBA" id="ARBA00004141"/>
    </source>
</evidence>
<evidence type="ECO:0000256" key="3">
    <source>
        <dbReference type="ARBA" id="ARBA00022989"/>
    </source>
</evidence>
<dbReference type="PANTHER" id="PTHR12570">
    <property type="match status" value="1"/>
</dbReference>
<feature type="region of interest" description="Disordered" evidence="5">
    <location>
        <begin position="269"/>
        <end position="294"/>
    </location>
</feature>
<evidence type="ECO:0000256" key="6">
    <source>
        <dbReference type="SAM" id="Phobius"/>
    </source>
</evidence>
<feature type="transmembrane region" description="Helical" evidence="6">
    <location>
        <begin position="413"/>
        <end position="432"/>
    </location>
</feature>
<keyword evidence="8" id="KW-1185">Reference proteome</keyword>
<feature type="transmembrane region" description="Helical" evidence="6">
    <location>
        <begin position="375"/>
        <end position="393"/>
    </location>
</feature>
<feature type="transmembrane region" description="Helical" evidence="6">
    <location>
        <begin position="444"/>
        <end position="464"/>
    </location>
</feature>
<name>A0A2U1J1L9_SMIAN</name>
<feature type="compositionally biased region" description="Low complexity" evidence="5">
    <location>
        <begin position="278"/>
        <end position="292"/>
    </location>
</feature>
<evidence type="ECO:0000313" key="7">
    <source>
        <dbReference type="EMBL" id="PVZ98944.1"/>
    </source>
</evidence>
<feature type="transmembrane region" description="Helical" evidence="6">
    <location>
        <begin position="476"/>
        <end position="494"/>
    </location>
</feature>
<dbReference type="GO" id="GO:0016020">
    <property type="term" value="C:membrane"/>
    <property type="evidence" value="ECO:0007669"/>
    <property type="project" value="UniProtKB-SubCell"/>
</dbReference>
<dbReference type="EMBL" id="MBFU01000495">
    <property type="protein sequence ID" value="PVZ98944.1"/>
    <property type="molecule type" value="Genomic_DNA"/>
</dbReference>
<proteinExistence type="predicted"/>
<dbReference type="InterPro" id="IPR008521">
    <property type="entry name" value="Mg_trans_NIPA"/>
</dbReference>
<comment type="subcellular location">
    <subcellularLocation>
        <location evidence="1">Membrane</location>
        <topology evidence="1">Multi-pass membrane protein</topology>
    </subcellularLocation>
</comment>
<reference evidence="7 8" key="1">
    <citation type="journal article" date="2018" name="MBio">
        <title>Comparative Genomics Reveals the Core Gene Toolbox for the Fungus-Insect Symbiosis.</title>
        <authorList>
            <person name="Wang Y."/>
            <person name="Stata M."/>
            <person name="Wang W."/>
            <person name="Stajich J.E."/>
            <person name="White M.M."/>
            <person name="Moncalvo J.M."/>
        </authorList>
    </citation>
    <scope>NUCLEOTIDE SEQUENCE [LARGE SCALE GENOMIC DNA]</scope>
    <source>
        <strain evidence="7 8">AUS-126-30</strain>
    </source>
</reference>
<dbReference type="AlphaFoldDB" id="A0A2U1J1L9"/>
<evidence type="ECO:0000256" key="4">
    <source>
        <dbReference type="ARBA" id="ARBA00023136"/>
    </source>
</evidence>
<dbReference type="PANTHER" id="PTHR12570:SF86">
    <property type="entry name" value="ADR321CP"/>
    <property type="match status" value="1"/>
</dbReference>
<keyword evidence="4 6" id="KW-0472">Membrane</keyword>
<keyword evidence="2 6" id="KW-0812">Transmembrane</keyword>
<feature type="transmembrane region" description="Helical" evidence="6">
    <location>
        <begin position="93"/>
        <end position="111"/>
    </location>
</feature>
<keyword evidence="3 6" id="KW-1133">Transmembrane helix</keyword>
<feature type="transmembrane region" description="Helical" evidence="6">
    <location>
        <begin position="159"/>
        <end position="179"/>
    </location>
</feature>
<feature type="transmembrane region" description="Helical" evidence="6">
    <location>
        <begin position="6"/>
        <end position="26"/>
    </location>
</feature>
<accession>A0A2U1J1L9</accession>
<dbReference type="GO" id="GO:0015095">
    <property type="term" value="F:magnesium ion transmembrane transporter activity"/>
    <property type="evidence" value="ECO:0007669"/>
    <property type="project" value="InterPro"/>
</dbReference>
<gene>
    <name evidence="7" type="ORF">BB558_005071</name>
</gene>
<dbReference type="Proteomes" id="UP000245591">
    <property type="component" value="Unassembled WGS sequence"/>
</dbReference>
<feature type="transmembrane region" description="Helical" evidence="6">
    <location>
        <begin position="64"/>
        <end position="87"/>
    </location>
</feature>
<dbReference type="Pfam" id="PF05653">
    <property type="entry name" value="Mg_trans_NIPA"/>
    <property type="match status" value="2"/>
</dbReference>
<comment type="caution">
    <text evidence="7">The sequence shown here is derived from an EMBL/GenBank/DDBJ whole genome shotgun (WGS) entry which is preliminary data.</text>
</comment>
<organism evidence="7 8">
    <name type="scientific">Smittium angustum</name>
    <dbReference type="NCBI Taxonomy" id="133377"/>
    <lineage>
        <taxon>Eukaryota</taxon>
        <taxon>Fungi</taxon>
        <taxon>Fungi incertae sedis</taxon>
        <taxon>Zoopagomycota</taxon>
        <taxon>Kickxellomycotina</taxon>
        <taxon>Harpellomycetes</taxon>
        <taxon>Harpellales</taxon>
        <taxon>Legeriomycetaceae</taxon>
        <taxon>Smittium</taxon>
    </lineage>
</organism>
<feature type="transmembrane region" description="Helical" evidence="6">
    <location>
        <begin position="123"/>
        <end position="139"/>
    </location>
</feature>
<protein>
    <submittedName>
        <fullName evidence="7">Uncharacterized protein</fullName>
    </submittedName>
</protein>
<evidence type="ECO:0000256" key="5">
    <source>
        <dbReference type="SAM" id="MobiDB-lite"/>
    </source>
</evidence>